<dbReference type="Proteomes" id="UP000295701">
    <property type="component" value="Unassembled WGS sequence"/>
</dbReference>
<evidence type="ECO:0000313" key="2">
    <source>
        <dbReference type="Proteomes" id="UP000295701"/>
    </source>
</evidence>
<dbReference type="InterPro" id="IPR038666">
    <property type="entry name" value="SSP1_head-tail_sf"/>
</dbReference>
<sequence>MVMGGLSRRLVLEMRVRVPDGAGGFAEDWAGLGILWAAMRPGSARRVGADEMSLSRVGWRITVRGAPVGSPARPVAGQRFREGGRVFAIRAVREADAAGEHLTCFAEEETAQ</sequence>
<dbReference type="InterPro" id="IPR008767">
    <property type="entry name" value="Phage_SPP1_head-tail_adaptor"/>
</dbReference>
<dbReference type="OrthoDB" id="7570189at2"/>
<keyword evidence="2" id="KW-1185">Reference proteome</keyword>
<dbReference type="AlphaFoldDB" id="A0A4R6AE99"/>
<organism evidence="1 2">
    <name type="scientific">Palleronia sediminis</name>
    <dbReference type="NCBI Taxonomy" id="2547833"/>
    <lineage>
        <taxon>Bacteria</taxon>
        <taxon>Pseudomonadati</taxon>
        <taxon>Pseudomonadota</taxon>
        <taxon>Alphaproteobacteria</taxon>
        <taxon>Rhodobacterales</taxon>
        <taxon>Roseobacteraceae</taxon>
        <taxon>Palleronia</taxon>
    </lineage>
</organism>
<comment type="caution">
    <text evidence="1">The sequence shown here is derived from an EMBL/GenBank/DDBJ whole genome shotgun (WGS) entry which is preliminary data.</text>
</comment>
<proteinExistence type="predicted"/>
<dbReference type="Gene3D" id="2.40.10.270">
    <property type="entry name" value="Bacteriophage SPP1 head-tail adaptor protein"/>
    <property type="match status" value="1"/>
</dbReference>
<dbReference type="Pfam" id="PF05521">
    <property type="entry name" value="Phage_HCP"/>
    <property type="match status" value="1"/>
</dbReference>
<evidence type="ECO:0000313" key="1">
    <source>
        <dbReference type="EMBL" id="TDL79553.1"/>
    </source>
</evidence>
<dbReference type="EMBL" id="SNAA01000009">
    <property type="protein sequence ID" value="TDL79553.1"/>
    <property type="molecule type" value="Genomic_DNA"/>
</dbReference>
<protein>
    <submittedName>
        <fullName evidence="1">Head-tail adaptor protein</fullName>
    </submittedName>
</protein>
<reference evidence="1 2" key="1">
    <citation type="submission" date="2019-03" db="EMBL/GenBank/DDBJ databases">
        <title>Primorskyibacter sp. SS33 isolated from sediments.</title>
        <authorList>
            <person name="Xunke S."/>
        </authorList>
    </citation>
    <scope>NUCLEOTIDE SEQUENCE [LARGE SCALE GENOMIC DNA]</scope>
    <source>
        <strain evidence="1 2">SS33</strain>
    </source>
</reference>
<name>A0A4R6AE99_9RHOB</name>
<gene>
    <name evidence="1" type="ORF">E2L08_09620</name>
</gene>
<accession>A0A4R6AE99</accession>